<name>A0ABP6AJB3_9ACTN</name>
<comment type="caution">
    <text evidence="2">The sequence shown here is derived from an EMBL/GenBank/DDBJ whole genome shotgun (WGS) entry which is preliminary data.</text>
</comment>
<evidence type="ECO:0000256" key="1">
    <source>
        <dbReference type="SAM" id="Coils"/>
    </source>
</evidence>
<reference evidence="3" key="1">
    <citation type="journal article" date="2019" name="Int. J. Syst. Evol. Microbiol.">
        <title>The Global Catalogue of Microorganisms (GCM) 10K type strain sequencing project: providing services to taxonomists for standard genome sequencing and annotation.</title>
        <authorList>
            <consortium name="The Broad Institute Genomics Platform"/>
            <consortium name="The Broad Institute Genome Sequencing Center for Infectious Disease"/>
            <person name="Wu L."/>
            <person name="Ma J."/>
        </authorList>
    </citation>
    <scope>NUCLEOTIDE SEQUENCE [LARGE SCALE GENOMIC DNA]</scope>
    <source>
        <strain evidence="3">JCM 3367</strain>
    </source>
</reference>
<sequence length="108" mass="11889">MTTDEWRSAWKAALDALEQDVETVETMLAEEHRLQEIELSSGWTPPANLGPLPLDLRPRADEILTRQLAAAQALSMAMTANRRQSAFAAKVENGDPGKNPPAYLDVSM</sequence>
<feature type="coiled-coil region" evidence="1">
    <location>
        <begin position="7"/>
        <end position="34"/>
    </location>
</feature>
<gene>
    <name evidence="2" type="ORF">GCM10010201_11070</name>
</gene>
<keyword evidence="1" id="KW-0175">Coiled coil</keyword>
<dbReference type="EMBL" id="BAAARY010000003">
    <property type="protein sequence ID" value="GAA2516240.1"/>
    <property type="molecule type" value="Genomic_DNA"/>
</dbReference>
<keyword evidence="3" id="KW-1185">Reference proteome</keyword>
<organism evidence="2 3">
    <name type="scientific">Pilimelia columellifera subsp. columellifera</name>
    <dbReference type="NCBI Taxonomy" id="706583"/>
    <lineage>
        <taxon>Bacteria</taxon>
        <taxon>Bacillati</taxon>
        <taxon>Actinomycetota</taxon>
        <taxon>Actinomycetes</taxon>
        <taxon>Micromonosporales</taxon>
        <taxon>Micromonosporaceae</taxon>
        <taxon>Pilimelia</taxon>
    </lineage>
</organism>
<accession>A0ABP6AJB3</accession>
<dbReference type="Proteomes" id="UP001499978">
    <property type="component" value="Unassembled WGS sequence"/>
</dbReference>
<evidence type="ECO:0000313" key="2">
    <source>
        <dbReference type="EMBL" id="GAA2516240.1"/>
    </source>
</evidence>
<proteinExistence type="predicted"/>
<protein>
    <submittedName>
        <fullName evidence="2">Uncharacterized protein</fullName>
    </submittedName>
</protein>
<evidence type="ECO:0000313" key="3">
    <source>
        <dbReference type="Proteomes" id="UP001499978"/>
    </source>
</evidence>
<dbReference type="RefSeq" id="WP_344169240.1">
    <property type="nucleotide sequence ID" value="NZ_BAAARY010000003.1"/>
</dbReference>